<dbReference type="InterPro" id="IPR029016">
    <property type="entry name" value="GAF-like_dom_sf"/>
</dbReference>
<comment type="caution">
    <text evidence="6">The sequence shown here is derived from an EMBL/GenBank/DDBJ whole genome shotgun (WGS) entry which is preliminary data.</text>
</comment>
<keyword evidence="3" id="KW-0597">Phosphoprotein</keyword>
<evidence type="ECO:0000313" key="6">
    <source>
        <dbReference type="EMBL" id="GEJ57877.1"/>
    </source>
</evidence>
<protein>
    <recommendedName>
        <fullName evidence="5">Response regulatory domain-containing protein</fullName>
    </recommendedName>
</protein>
<proteinExistence type="predicted"/>
<dbReference type="Pfam" id="PF01590">
    <property type="entry name" value="GAF"/>
    <property type="match status" value="1"/>
</dbReference>
<dbReference type="InterPro" id="IPR011006">
    <property type="entry name" value="CheY-like_superfamily"/>
</dbReference>
<keyword evidence="7" id="KW-1185">Reference proteome</keyword>
<dbReference type="PANTHER" id="PTHR43102">
    <property type="entry name" value="SLR1143 PROTEIN"/>
    <property type="match status" value="1"/>
</dbReference>
<dbReference type="Pfam" id="PF00072">
    <property type="entry name" value="Response_reg"/>
    <property type="match status" value="1"/>
</dbReference>
<reference evidence="7" key="1">
    <citation type="journal article" date="2020" name="Appl. Environ. Microbiol.">
        <title>Diazotrophic Anaeromyxobacter Isolates from Soils.</title>
        <authorList>
            <person name="Masuda Y."/>
            <person name="Yamanaka H."/>
            <person name="Xu Z.X."/>
            <person name="Shiratori Y."/>
            <person name="Aono T."/>
            <person name="Amachi S."/>
            <person name="Senoo K."/>
            <person name="Itoh H."/>
        </authorList>
    </citation>
    <scope>NUCLEOTIDE SEQUENCE [LARGE SCALE GENOMIC DNA]</scope>
    <source>
        <strain evidence="7">R267</strain>
    </source>
</reference>
<evidence type="ECO:0000256" key="3">
    <source>
        <dbReference type="PROSITE-ProRule" id="PRU00169"/>
    </source>
</evidence>
<dbReference type="InterPro" id="IPR001789">
    <property type="entry name" value="Sig_transdc_resp-reg_receiver"/>
</dbReference>
<dbReference type="SUPFAM" id="SSF52172">
    <property type="entry name" value="CheY-like"/>
    <property type="match status" value="1"/>
</dbReference>
<accession>A0A7I9VPJ1</accession>
<dbReference type="EMBL" id="BJTG01000006">
    <property type="protein sequence ID" value="GEJ57877.1"/>
    <property type="molecule type" value="Genomic_DNA"/>
</dbReference>
<evidence type="ECO:0000256" key="4">
    <source>
        <dbReference type="SAM" id="MobiDB-lite"/>
    </source>
</evidence>
<evidence type="ECO:0000256" key="1">
    <source>
        <dbReference type="ARBA" id="ARBA00022679"/>
    </source>
</evidence>
<feature type="modified residue" description="4-aspartylphosphate" evidence="3">
    <location>
        <position position="57"/>
    </location>
</feature>
<keyword evidence="2" id="KW-0418">Kinase</keyword>
<dbReference type="SUPFAM" id="SSF55781">
    <property type="entry name" value="GAF domain-like"/>
    <property type="match status" value="1"/>
</dbReference>
<dbReference type="SMART" id="SM00065">
    <property type="entry name" value="GAF"/>
    <property type="match status" value="1"/>
</dbReference>
<dbReference type="CDD" id="cd17574">
    <property type="entry name" value="REC_OmpR"/>
    <property type="match status" value="1"/>
</dbReference>
<dbReference type="PROSITE" id="PS50110">
    <property type="entry name" value="RESPONSE_REGULATORY"/>
    <property type="match status" value="1"/>
</dbReference>
<feature type="compositionally biased region" description="Polar residues" evidence="4">
    <location>
        <begin position="437"/>
        <end position="446"/>
    </location>
</feature>
<keyword evidence="1" id="KW-0808">Transferase</keyword>
<evidence type="ECO:0000313" key="7">
    <source>
        <dbReference type="Proteomes" id="UP000503640"/>
    </source>
</evidence>
<dbReference type="GO" id="GO:0000160">
    <property type="term" value="P:phosphorelay signal transduction system"/>
    <property type="evidence" value="ECO:0007669"/>
    <property type="project" value="InterPro"/>
</dbReference>
<gene>
    <name evidence="6" type="ORF">AMYX_26180</name>
</gene>
<dbReference type="InterPro" id="IPR003018">
    <property type="entry name" value="GAF"/>
</dbReference>
<dbReference type="GO" id="GO:0016301">
    <property type="term" value="F:kinase activity"/>
    <property type="evidence" value="ECO:0007669"/>
    <property type="project" value="UniProtKB-KW"/>
</dbReference>
<dbReference type="Gene3D" id="3.30.450.40">
    <property type="match status" value="1"/>
</dbReference>
<dbReference type="RefSeq" id="WP_176065894.1">
    <property type="nucleotide sequence ID" value="NZ_BJTG01000006.1"/>
</dbReference>
<feature type="region of interest" description="Disordered" evidence="4">
    <location>
        <begin position="425"/>
        <end position="446"/>
    </location>
</feature>
<evidence type="ECO:0000259" key="5">
    <source>
        <dbReference type="PROSITE" id="PS50110"/>
    </source>
</evidence>
<evidence type="ECO:0000256" key="2">
    <source>
        <dbReference type="ARBA" id="ARBA00022777"/>
    </source>
</evidence>
<dbReference type="SMART" id="SM00448">
    <property type="entry name" value="REC"/>
    <property type="match status" value="1"/>
</dbReference>
<dbReference type="Proteomes" id="UP000503640">
    <property type="component" value="Unassembled WGS sequence"/>
</dbReference>
<organism evidence="6 7">
    <name type="scientific">Anaeromyxobacter diazotrophicus</name>
    <dbReference type="NCBI Taxonomy" id="2590199"/>
    <lineage>
        <taxon>Bacteria</taxon>
        <taxon>Pseudomonadati</taxon>
        <taxon>Myxococcota</taxon>
        <taxon>Myxococcia</taxon>
        <taxon>Myxococcales</taxon>
        <taxon>Cystobacterineae</taxon>
        <taxon>Anaeromyxobacteraceae</taxon>
        <taxon>Anaeromyxobacter</taxon>
    </lineage>
</organism>
<dbReference type="Gene3D" id="3.40.50.2300">
    <property type="match status" value="1"/>
</dbReference>
<feature type="domain" description="Response regulatory" evidence="5">
    <location>
        <begin position="8"/>
        <end position="121"/>
    </location>
</feature>
<sequence>MSEQRKPLVLVVEDDPEIAAIETESLEAEGYTVLTARHGRHALDLLAAAEPAVIVLDLMMPEMDGLAFLREYALRPGRRAPVLAASAFDGYLATALELGAAVALAKPFDLDAFLRQVNALARGAAPDRPAARPIPLDEGQRLRAVLELELDRPSPTGALDAFAKRVAAIFDVPVCLVSIVLRDQQYWHAHCGLPDDLALARGTPRDDSFCTHAVVARAALVVLDTRENPFFSSNVLVRERGLRFYAGVPLVSRGGLALGTLCLLDFKPRPFTAFDLELLSVLARRVLAELEWRERHQRPGQPESAFSSLAWLDRELHVLGREAFSQALQVSSLRAAERRQALALAVLAPEPARLGETVAALKAAFPRALAGRLGPALLGVLLPDARRTDALERVRAAAPGVRAHCLDVPHLVGSTEPLLLRAEAELAGPPPRPSLRDVSSGSPAGG</sequence>
<name>A0A7I9VPJ1_9BACT</name>
<dbReference type="PANTHER" id="PTHR43102:SF2">
    <property type="entry name" value="GAF DOMAIN-CONTAINING PROTEIN"/>
    <property type="match status" value="1"/>
</dbReference>
<dbReference type="AlphaFoldDB" id="A0A7I9VPJ1"/>